<organism evidence="1 2">
    <name type="scientific">Pangasius djambal</name>
    <dbReference type="NCBI Taxonomy" id="1691987"/>
    <lineage>
        <taxon>Eukaryota</taxon>
        <taxon>Metazoa</taxon>
        <taxon>Chordata</taxon>
        <taxon>Craniata</taxon>
        <taxon>Vertebrata</taxon>
        <taxon>Euteleostomi</taxon>
        <taxon>Actinopterygii</taxon>
        <taxon>Neopterygii</taxon>
        <taxon>Teleostei</taxon>
        <taxon>Ostariophysi</taxon>
        <taxon>Siluriformes</taxon>
        <taxon>Pangasiidae</taxon>
        <taxon>Pangasius</taxon>
    </lineage>
</organism>
<keyword evidence="2" id="KW-1185">Reference proteome</keyword>
<evidence type="ECO:0000313" key="2">
    <source>
        <dbReference type="Proteomes" id="UP000830395"/>
    </source>
</evidence>
<gene>
    <name evidence="1" type="ORF">PDJAM_G00239090</name>
</gene>
<evidence type="ECO:0000313" key="1">
    <source>
        <dbReference type="EMBL" id="MCJ8734767.1"/>
    </source>
</evidence>
<dbReference type="Proteomes" id="UP000830395">
    <property type="component" value="Chromosome 8"/>
</dbReference>
<reference evidence="1" key="1">
    <citation type="submission" date="2020-02" db="EMBL/GenBank/DDBJ databases">
        <title>Genome sequencing of the panga catfish, Pangasius djambal.</title>
        <authorList>
            <person name="Wen M."/>
            <person name="Zahm M."/>
            <person name="Roques C."/>
            <person name="Cabau C."/>
            <person name="Klopp C."/>
            <person name="Donnadieu C."/>
            <person name="Jouanno E."/>
            <person name="Avarre J.-C."/>
            <person name="Campet M."/>
            <person name="Ha T."/>
            <person name="Dugue R."/>
            <person name="Lampietro C."/>
            <person name="Louis A."/>
            <person name="Herpin A."/>
            <person name="Echchiki A."/>
            <person name="Berthelot C."/>
            <person name="Parey E."/>
            <person name="Roest-Crollius H."/>
            <person name="Braasch I."/>
            <person name="Postlethwait J.H."/>
            <person name="Bobe J."/>
            <person name="Montfort J."/>
            <person name="Bouchez O."/>
            <person name="Begum T."/>
            <person name="Schartl M."/>
            <person name="Gustiano R."/>
            <person name="Guiguen Y."/>
        </authorList>
    </citation>
    <scope>NUCLEOTIDE SEQUENCE</scope>
    <source>
        <strain evidence="1">Pdj_M5554</strain>
    </source>
</reference>
<protein>
    <submittedName>
        <fullName evidence="1">Uncharacterized protein</fullName>
    </submittedName>
</protein>
<dbReference type="EMBL" id="CM040982">
    <property type="protein sequence ID" value="MCJ8734767.1"/>
    <property type="molecule type" value="Genomic_DNA"/>
</dbReference>
<comment type="caution">
    <text evidence="1">The sequence shown here is derived from an EMBL/GenBank/DDBJ whole genome shotgun (WGS) entry which is preliminary data.</text>
</comment>
<accession>A0ACC5YHC2</accession>
<proteinExistence type="predicted"/>
<sequence length="996" mass="109756">MENAHTKSVEEVYSYLNVNESTGLALDQVKRQREKWGPNELPAEEGKSLWELVVEQFEDLLVRILLLAACISFVLAWFEEGEETITAFVEPFVILLILIANAIVGVWQERNAENAIEALKEYEPEMGKVYRQDRKTVQRIKAKDIVPGDIVEVAVGDKVPADIRICSIKSTTLRVDQSILTGESVSVIKHTDPVPDPRAVNQDKKNMLFSGTNIAAGKAVGVVVATGVSTEIGKIRDEMASTEQERTPLQQKLDEFGEQLSKVISLICIAVWIINIGHFNDPVHGGSWIRGAIYYFKIAVALAVAAIPEGLPAVITTCLALGTRRMAKKNAIVRSLPSVETLGCTSVICSDKTGTLTTNQMSVCRMFILDKVEGESCSLTEFTISGSTYAPEGEVYLDNRPVKCSGYDALVEMATICALCNDSSLDFNETKGVYEKVGEATETALTCLVEKMNVFDTDVRSLSRIERANACNSVIKQLMKKEFTLEFSRDRKSMSVYCTPSKGKSTTSKMFVKGAPEGVIDRCMYIRVGATRVPMTQGIKDKIMSVIREYGTGRDTLRCLALATRDSPPRKDEMVLSDTARFAEYESDLTFVGCVGMLDPPRTEVAASIKLCRHAGIRVIMITGDNKGTAVAICRRIGIFSEDDDVNNMAFTGREFDDLSPQLQREAVMAARCFARVEPSHKSKIVEFLQGFDEITAMTGDGVNDAPALKKAEIGIAMGSGTAVAKTASEMVLADDNFSTIVAAVEEGRAIYNNMKQFIRYLISSNVGEVVCIFLTAALGFPEALIPVQLLWVNLVTDGLPATALGFNPPDLDIMNKPPRNAKEPLISGWLFFRYLAIGCYVGAATVGAAAWWFIVADDGPQVTLYQLSHFLQCAPDHPDFHDLECHVFESPYPMTMALSVLVTIEMCNALNSLSENQSLLRMPPWENVWLLGAICLSMSLHFLILYVEPLPVIFQITPLNVTQWLMVLKISMPVILLDELLKFVARNYLEPARAL</sequence>
<name>A0ACC5YHC2_9TELE</name>